<sequence>MAEFEDEEFLSQVAAAEAEALSTAAKRRRISASVTTTTTTTAVTTPKFNVNSNNNTSVEEGAYLAVLKGNKSVLFQQKGSTNTFSTPINNNYKANSSNNWSSSDAGDSCFKCGKSGHWARDCDINPPTDDSVSFPEKICACGMGSCLVLTANTEKNRGRKFYKCPIRQENGGCGFFEWRDQPPVTDSLTTRGPSYIVSSTFPELSCPCGSGTCLVLTAKTGKNIGQQFYRCPSNLNSLISSGVFKLKKALREVVDSSNGVMTTRPMLASQIHLTALRLTQKWMGQPTKSTIQSLPVSNVAMLGTGLKIVHSHLLNALLLMEEYSIPIQALVFNVVSLVTGPRTVHPTDSRAVIM</sequence>
<dbReference type="SUPFAM" id="SSF57756">
    <property type="entry name" value="Retrovirus zinc finger-like domains"/>
    <property type="match status" value="1"/>
</dbReference>
<dbReference type="Pfam" id="PF06839">
    <property type="entry name" value="Zn_ribbon_GRF"/>
    <property type="match status" value="2"/>
</dbReference>
<dbReference type="Proteomes" id="UP000824120">
    <property type="component" value="Chromosome 2"/>
</dbReference>
<feature type="domain" description="CCHC-type" evidence="5">
    <location>
        <begin position="109"/>
        <end position="122"/>
    </location>
</feature>
<dbReference type="EMBL" id="JACXVP010000002">
    <property type="protein sequence ID" value="KAG5626399.1"/>
    <property type="molecule type" value="Genomic_DNA"/>
</dbReference>
<dbReference type="InterPro" id="IPR010666">
    <property type="entry name" value="Znf_GRF"/>
</dbReference>
<keyword evidence="8" id="KW-1185">Reference proteome</keyword>
<evidence type="ECO:0000256" key="4">
    <source>
        <dbReference type="PROSITE-ProRule" id="PRU00047"/>
    </source>
</evidence>
<accession>A0A9J6AQL8</accession>
<evidence type="ECO:0000313" key="8">
    <source>
        <dbReference type="Proteomes" id="UP000824120"/>
    </source>
</evidence>
<dbReference type="PROSITE" id="PS51999">
    <property type="entry name" value="ZF_GRF"/>
    <property type="match status" value="2"/>
</dbReference>
<organism evidence="7 8">
    <name type="scientific">Solanum commersonii</name>
    <name type="common">Commerson's wild potato</name>
    <name type="synonym">Commerson's nightshade</name>
    <dbReference type="NCBI Taxonomy" id="4109"/>
    <lineage>
        <taxon>Eukaryota</taxon>
        <taxon>Viridiplantae</taxon>
        <taxon>Streptophyta</taxon>
        <taxon>Embryophyta</taxon>
        <taxon>Tracheophyta</taxon>
        <taxon>Spermatophyta</taxon>
        <taxon>Magnoliopsida</taxon>
        <taxon>eudicotyledons</taxon>
        <taxon>Gunneridae</taxon>
        <taxon>Pentapetalae</taxon>
        <taxon>asterids</taxon>
        <taxon>lamiids</taxon>
        <taxon>Solanales</taxon>
        <taxon>Solanaceae</taxon>
        <taxon>Solanoideae</taxon>
        <taxon>Solaneae</taxon>
        <taxon>Solanum</taxon>
    </lineage>
</organism>
<name>A0A9J6AQL8_SOLCO</name>
<dbReference type="GO" id="GO:0003676">
    <property type="term" value="F:nucleic acid binding"/>
    <property type="evidence" value="ECO:0007669"/>
    <property type="project" value="InterPro"/>
</dbReference>
<evidence type="ECO:0000256" key="2">
    <source>
        <dbReference type="ARBA" id="ARBA00022771"/>
    </source>
</evidence>
<proteinExistence type="predicted"/>
<reference evidence="7 8" key="1">
    <citation type="submission" date="2020-09" db="EMBL/GenBank/DDBJ databases">
        <title>De no assembly of potato wild relative species, Solanum commersonii.</title>
        <authorList>
            <person name="Cho K."/>
        </authorList>
    </citation>
    <scope>NUCLEOTIDE SEQUENCE [LARGE SCALE GENOMIC DNA]</scope>
    <source>
        <strain evidence="7">LZ3.2</strain>
        <tissue evidence="7">Leaf</tissue>
    </source>
</reference>
<keyword evidence="2 4" id="KW-0863">Zinc-finger</keyword>
<dbReference type="OrthoDB" id="5418639at2759"/>
<dbReference type="PROSITE" id="PS50158">
    <property type="entry name" value="ZF_CCHC"/>
    <property type="match status" value="1"/>
</dbReference>
<keyword evidence="3" id="KW-0862">Zinc</keyword>
<feature type="domain" description="GRF-type" evidence="6">
    <location>
        <begin position="206"/>
        <end position="250"/>
    </location>
</feature>
<evidence type="ECO:0000259" key="6">
    <source>
        <dbReference type="PROSITE" id="PS51999"/>
    </source>
</evidence>
<evidence type="ECO:0000259" key="5">
    <source>
        <dbReference type="PROSITE" id="PS50158"/>
    </source>
</evidence>
<dbReference type="InterPro" id="IPR001878">
    <property type="entry name" value="Znf_CCHC"/>
</dbReference>
<evidence type="ECO:0000256" key="1">
    <source>
        <dbReference type="ARBA" id="ARBA00022723"/>
    </source>
</evidence>
<dbReference type="SMART" id="SM00343">
    <property type="entry name" value="ZnF_C2HC"/>
    <property type="match status" value="1"/>
</dbReference>
<feature type="domain" description="GRF-type" evidence="6">
    <location>
        <begin position="139"/>
        <end position="182"/>
    </location>
</feature>
<dbReference type="PANTHER" id="PTHR33680">
    <property type="entry name" value="OS07G0190500 PROTEIN"/>
    <property type="match status" value="1"/>
</dbReference>
<dbReference type="GO" id="GO:0008270">
    <property type="term" value="F:zinc ion binding"/>
    <property type="evidence" value="ECO:0007669"/>
    <property type="project" value="UniProtKB-KW"/>
</dbReference>
<protein>
    <submittedName>
        <fullName evidence="7">Uncharacterized protein</fullName>
    </submittedName>
</protein>
<gene>
    <name evidence="7" type="ORF">H5410_011617</name>
</gene>
<dbReference type="Gene3D" id="4.10.60.10">
    <property type="entry name" value="Zinc finger, CCHC-type"/>
    <property type="match status" value="1"/>
</dbReference>
<dbReference type="InterPro" id="IPR036875">
    <property type="entry name" value="Znf_CCHC_sf"/>
</dbReference>
<evidence type="ECO:0000256" key="3">
    <source>
        <dbReference type="ARBA" id="ARBA00022833"/>
    </source>
</evidence>
<evidence type="ECO:0000313" key="7">
    <source>
        <dbReference type="EMBL" id="KAG5626399.1"/>
    </source>
</evidence>
<dbReference type="AlphaFoldDB" id="A0A9J6AQL8"/>
<comment type="caution">
    <text evidence="7">The sequence shown here is derived from an EMBL/GenBank/DDBJ whole genome shotgun (WGS) entry which is preliminary data.</text>
</comment>
<dbReference type="Pfam" id="PF00098">
    <property type="entry name" value="zf-CCHC"/>
    <property type="match status" value="1"/>
</dbReference>
<dbReference type="PANTHER" id="PTHR33680:SF1">
    <property type="entry name" value="OS05G0489500 PROTEIN"/>
    <property type="match status" value="1"/>
</dbReference>
<keyword evidence="1" id="KW-0479">Metal-binding</keyword>